<evidence type="ECO:0000256" key="7">
    <source>
        <dbReference type="ARBA" id="ARBA00023136"/>
    </source>
</evidence>
<accession>A0A0F5QDK9</accession>
<evidence type="ECO:0000256" key="4">
    <source>
        <dbReference type="ARBA" id="ARBA00022519"/>
    </source>
</evidence>
<comment type="similarity">
    <text evidence="8">Belongs to the binding-protein-dependent transport system permease family.</text>
</comment>
<dbReference type="PANTHER" id="PTHR43357">
    <property type="entry name" value="INNER MEMBRANE ABC TRANSPORTER PERMEASE PROTEIN YDCV"/>
    <property type="match status" value="1"/>
</dbReference>
<comment type="caution">
    <text evidence="10">The sequence shown here is derived from an EMBL/GenBank/DDBJ whole genome shotgun (WGS) entry which is preliminary data.</text>
</comment>
<evidence type="ECO:0000256" key="2">
    <source>
        <dbReference type="ARBA" id="ARBA00022448"/>
    </source>
</evidence>
<dbReference type="Gene3D" id="1.10.3720.10">
    <property type="entry name" value="MetI-like"/>
    <property type="match status" value="1"/>
</dbReference>
<evidence type="ECO:0000259" key="9">
    <source>
        <dbReference type="PROSITE" id="PS50928"/>
    </source>
</evidence>
<feature type="transmembrane region" description="Helical" evidence="8">
    <location>
        <begin position="183"/>
        <end position="207"/>
    </location>
</feature>
<dbReference type="EMBL" id="LANJ01000016">
    <property type="protein sequence ID" value="KKC38089.1"/>
    <property type="molecule type" value="Genomic_DNA"/>
</dbReference>
<dbReference type="InterPro" id="IPR000515">
    <property type="entry name" value="MetI-like"/>
</dbReference>
<dbReference type="SUPFAM" id="SSF161098">
    <property type="entry name" value="MetI-like"/>
    <property type="match status" value="1"/>
</dbReference>
<evidence type="ECO:0000256" key="3">
    <source>
        <dbReference type="ARBA" id="ARBA00022475"/>
    </source>
</evidence>
<dbReference type="Pfam" id="PF00528">
    <property type="entry name" value="BPD_transp_1"/>
    <property type="match status" value="1"/>
</dbReference>
<evidence type="ECO:0000256" key="8">
    <source>
        <dbReference type="RuleBase" id="RU363032"/>
    </source>
</evidence>
<organism evidence="10 11">
    <name type="scientific">Devosia epidermidihirudinis</name>
    <dbReference type="NCBI Taxonomy" id="1293439"/>
    <lineage>
        <taxon>Bacteria</taxon>
        <taxon>Pseudomonadati</taxon>
        <taxon>Pseudomonadota</taxon>
        <taxon>Alphaproteobacteria</taxon>
        <taxon>Hyphomicrobiales</taxon>
        <taxon>Devosiaceae</taxon>
        <taxon>Devosia</taxon>
    </lineage>
</organism>
<dbReference type="RefSeq" id="WP_046139153.1">
    <property type="nucleotide sequence ID" value="NZ_LANJ01000016.1"/>
</dbReference>
<gene>
    <name evidence="10" type="ORF">WH87_10765</name>
</gene>
<protein>
    <submittedName>
        <fullName evidence="10">ABC transporter permease</fullName>
    </submittedName>
</protein>
<evidence type="ECO:0000256" key="1">
    <source>
        <dbReference type="ARBA" id="ARBA00004429"/>
    </source>
</evidence>
<dbReference type="InterPro" id="IPR035906">
    <property type="entry name" value="MetI-like_sf"/>
</dbReference>
<feature type="transmembrane region" description="Helical" evidence="8">
    <location>
        <begin position="21"/>
        <end position="39"/>
    </location>
</feature>
<dbReference type="PATRIC" id="fig|1293439.3.peg.1741"/>
<keyword evidence="4" id="KW-0997">Cell inner membrane</keyword>
<dbReference type="PROSITE" id="PS50928">
    <property type="entry name" value="ABC_TM1"/>
    <property type="match status" value="1"/>
</dbReference>
<evidence type="ECO:0000256" key="6">
    <source>
        <dbReference type="ARBA" id="ARBA00022989"/>
    </source>
</evidence>
<evidence type="ECO:0000313" key="10">
    <source>
        <dbReference type="EMBL" id="KKC38089.1"/>
    </source>
</evidence>
<dbReference type="GO" id="GO:0055085">
    <property type="term" value="P:transmembrane transport"/>
    <property type="evidence" value="ECO:0007669"/>
    <property type="project" value="InterPro"/>
</dbReference>
<keyword evidence="11" id="KW-1185">Reference proteome</keyword>
<evidence type="ECO:0000313" key="11">
    <source>
        <dbReference type="Proteomes" id="UP000033411"/>
    </source>
</evidence>
<feature type="transmembrane region" description="Helical" evidence="8">
    <location>
        <begin position="239"/>
        <end position="261"/>
    </location>
</feature>
<dbReference type="PANTHER" id="PTHR43357:SF4">
    <property type="entry name" value="INNER MEMBRANE ABC TRANSPORTER PERMEASE PROTEIN YDCV"/>
    <property type="match status" value="1"/>
</dbReference>
<evidence type="ECO:0000256" key="5">
    <source>
        <dbReference type="ARBA" id="ARBA00022692"/>
    </source>
</evidence>
<dbReference type="Proteomes" id="UP000033411">
    <property type="component" value="Unassembled WGS sequence"/>
</dbReference>
<proteinExistence type="inferred from homology"/>
<dbReference type="AlphaFoldDB" id="A0A0F5QDK9"/>
<feature type="transmembrane region" description="Helical" evidence="8">
    <location>
        <begin position="76"/>
        <end position="96"/>
    </location>
</feature>
<keyword evidence="5 8" id="KW-0812">Transmembrane</keyword>
<dbReference type="GO" id="GO:0005886">
    <property type="term" value="C:plasma membrane"/>
    <property type="evidence" value="ECO:0007669"/>
    <property type="project" value="UniProtKB-SubCell"/>
</dbReference>
<keyword evidence="3" id="KW-1003">Cell membrane</keyword>
<dbReference type="STRING" id="1293439.WH87_10765"/>
<dbReference type="OrthoDB" id="9782004at2"/>
<reference evidence="10 11" key="1">
    <citation type="submission" date="2015-03" db="EMBL/GenBank/DDBJ databases">
        <authorList>
            <person name="Lepp D."/>
            <person name="Hassan Y.I."/>
            <person name="Li X.-Z."/>
            <person name="Zhou T."/>
        </authorList>
    </citation>
    <scope>NUCLEOTIDE SEQUENCE [LARGE SCALE GENOMIC DNA]</scope>
    <source>
        <strain evidence="10 11">E84</strain>
    </source>
</reference>
<name>A0A0F5QDK9_9HYPH</name>
<feature type="transmembrane region" description="Helical" evidence="8">
    <location>
        <begin position="108"/>
        <end position="129"/>
    </location>
</feature>
<keyword evidence="7 8" id="KW-0472">Membrane</keyword>
<sequence length="272" mass="28906">MSRFSLKRLSVSSLVARTAGILGIVFLLIPTVIVVPISLGPDRYLRFPPRGFTLEWYNKLLGDQAWLQPMLFSAKIAVMVALIAMVLGTMVALAVTRGRLPAKKAVTMVMLAPIIAPGIVVGVAMYLMFSQMGMSGSITAFVLAHTVLAVPYVIITVSAALATSDADLELAAMSLGASRFNAFRYVTLPLIMPGLIAGGVFAFIVSFDEPVVSFFLSSVHDKTLPRKIFEDLEFNVSPVVAAVSTILTFGSIGLLGLVAVLRRGLSRGGSAA</sequence>
<feature type="transmembrane region" description="Helical" evidence="8">
    <location>
        <begin position="141"/>
        <end position="162"/>
    </location>
</feature>
<comment type="subcellular location">
    <subcellularLocation>
        <location evidence="1">Cell inner membrane</location>
        <topology evidence="1">Multi-pass membrane protein</topology>
    </subcellularLocation>
    <subcellularLocation>
        <location evidence="8">Cell membrane</location>
        <topology evidence="8">Multi-pass membrane protein</topology>
    </subcellularLocation>
</comment>
<dbReference type="CDD" id="cd06261">
    <property type="entry name" value="TM_PBP2"/>
    <property type="match status" value="1"/>
</dbReference>
<keyword evidence="6 8" id="KW-1133">Transmembrane helix</keyword>
<keyword evidence="2 8" id="KW-0813">Transport</keyword>
<feature type="domain" description="ABC transmembrane type-1" evidence="9">
    <location>
        <begin position="70"/>
        <end position="258"/>
    </location>
</feature>